<dbReference type="AlphaFoldDB" id="A0A285MX55"/>
<dbReference type="InterPro" id="IPR001466">
    <property type="entry name" value="Beta-lactam-related"/>
</dbReference>
<dbReference type="Proteomes" id="UP000219048">
    <property type="component" value="Unassembled WGS sequence"/>
</dbReference>
<protein>
    <submittedName>
        <fullName evidence="3">CubicO group peptidase, beta-lactamase class C family</fullName>
    </submittedName>
</protein>
<organism evidence="3 4">
    <name type="scientific">Flagellimonas pacifica</name>
    <dbReference type="NCBI Taxonomy" id="1247520"/>
    <lineage>
        <taxon>Bacteria</taxon>
        <taxon>Pseudomonadati</taxon>
        <taxon>Bacteroidota</taxon>
        <taxon>Flavobacteriia</taxon>
        <taxon>Flavobacteriales</taxon>
        <taxon>Flavobacteriaceae</taxon>
        <taxon>Flagellimonas</taxon>
    </lineage>
</organism>
<gene>
    <name evidence="3" type="ORF">SAMN06265377_3625</name>
</gene>
<sequence>MKKTIQFYQCLVFCLICSAVWAQNKNKELISFQKSFPDFVSKKMKKHNVIGANVAVVVDNEVVLDKGFGFSDLKSGRKSTVDTKYPIGSVSKVVTSTAVLKLYSDGRIDIDRPYTDYVSDFEMKKHFSGPINFTVRHLLSHYAGLPRLLAKGFLKKRPLPLDSLLRNSRNEYLIAPAGKAYQYSDWGTDLLALLVQRVAKMPYEEFVVSNVFKPLQMGNSGFGPVETKGYINGKETPTYGYSWSGSDGVYSTASDLAKLCQVYFNKNVNIHNPFLKPDVVKQAVTLQFMDAPMAYNTQIGLMWEIQQYNGFKRVKKGGIHEPFYTYIFYVPEYNASVIVCSNSNASSQLHWNVWSKVFDFLSKKYGLKGNLPPIKRKSGKVNLTTSQMKELGGSYSTNLGILNLEPAGKKFNATLGLDKQKGTATPHEDNLLKLSVKMMGIKVHAMDMFWDKVGDELIVGEQYESGRRNIGGAKISNTTIPESWQRAVGTYEVVNYDAIDYQTIDKVKLSINEYGVLELRVHLLYPGETEFQLGLSPISNSLAIIPGYNFEFFGGETVELIKGDVFELKLSGYKLQKLEK</sequence>
<dbReference type="Gene3D" id="3.40.710.10">
    <property type="entry name" value="DD-peptidase/beta-lactamase superfamily"/>
    <property type="match status" value="1"/>
</dbReference>
<evidence type="ECO:0000259" key="2">
    <source>
        <dbReference type="Pfam" id="PF00144"/>
    </source>
</evidence>
<dbReference type="PANTHER" id="PTHR46825:SF9">
    <property type="entry name" value="BETA-LACTAMASE-RELATED DOMAIN-CONTAINING PROTEIN"/>
    <property type="match status" value="1"/>
</dbReference>
<dbReference type="EMBL" id="OBEH01000007">
    <property type="protein sequence ID" value="SNZ01779.1"/>
    <property type="molecule type" value="Genomic_DNA"/>
</dbReference>
<keyword evidence="1" id="KW-0732">Signal</keyword>
<evidence type="ECO:0000313" key="3">
    <source>
        <dbReference type="EMBL" id="SNZ01779.1"/>
    </source>
</evidence>
<reference evidence="4" key="1">
    <citation type="submission" date="2017-09" db="EMBL/GenBank/DDBJ databases">
        <authorList>
            <person name="Varghese N."/>
            <person name="Submissions S."/>
        </authorList>
    </citation>
    <scope>NUCLEOTIDE SEQUENCE [LARGE SCALE GENOMIC DNA]</scope>
    <source>
        <strain evidence="4">DSM 25885</strain>
    </source>
</reference>
<accession>A0A285MX55</accession>
<keyword evidence="4" id="KW-1185">Reference proteome</keyword>
<dbReference type="OrthoDB" id="9797709at2"/>
<dbReference type="InterPro" id="IPR050491">
    <property type="entry name" value="AmpC-like"/>
</dbReference>
<dbReference type="InterPro" id="IPR012338">
    <property type="entry name" value="Beta-lactam/transpept-like"/>
</dbReference>
<dbReference type="RefSeq" id="WP_097047216.1">
    <property type="nucleotide sequence ID" value="NZ_OBEH01000007.1"/>
</dbReference>
<name>A0A285MX55_9FLAO</name>
<feature type="chain" id="PRO_5013307045" evidence="1">
    <location>
        <begin position="23"/>
        <end position="580"/>
    </location>
</feature>
<evidence type="ECO:0000256" key="1">
    <source>
        <dbReference type="SAM" id="SignalP"/>
    </source>
</evidence>
<evidence type="ECO:0000313" key="4">
    <source>
        <dbReference type="Proteomes" id="UP000219048"/>
    </source>
</evidence>
<proteinExistence type="predicted"/>
<dbReference type="SUPFAM" id="SSF56601">
    <property type="entry name" value="beta-lactamase/transpeptidase-like"/>
    <property type="match status" value="1"/>
</dbReference>
<dbReference type="Pfam" id="PF00144">
    <property type="entry name" value="Beta-lactamase"/>
    <property type="match status" value="1"/>
</dbReference>
<feature type="domain" description="Beta-lactamase-related" evidence="2">
    <location>
        <begin position="38"/>
        <end position="346"/>
    </location>
</feature>
<dbReference type="PANTHER" id="PTHR46825">
    <property type="entry name" value="D-ALANYL-D-ALANINE-CARBOXYPEPTIDASE/ENDOPEPTIDASE AMPH"/>
    <property type="match status" value="1"/>
</dbReference>
<feature type="signal peptide" evidence="1">
    <location>
        <begin position="1"/>
        <end position="22"/>
    </location>
</feature>